<evidence type="ECO:0000313" key="4">
    <source>
        <dbReference type="EMBL" id="EFL38819.1"/>
    </source>
</evidence>
<feature type="domain" description="DUF4190" evidence="3">
    <location>
        <begin position="138"/>
        <end position="205"/>
    </location>
</feature>
<dbReference type="STRING" id="467200.SSRG_01623"/>
<dbReference type="AlphaFoldDB" id="D9XXF7"/>
<dbReference type="HOGENOM" id="CLU_107609_0_0_11"/>
<feature type="region of interest" description="Disordered" evidence="1">
    <location>
        <begin position="1"/>
        <end position="110"/>
    </location>
</feature>
<evidence type="ECO:0000313" key="5">
    <source>
        <dbReference type="Proteomes" id="UP000002968"/>
    </source>
</evidence>
<feature type="compositionally biased region" description="Low complexity" evidence="1">
    <location>
        <begin position="1"/>
        <end position="11"/>
    </location>
</feature>
<sequence length="244" mass="24341">MRRTRSMTGRSRPGGDCQMTDATQPGGDSASADDPWAVPEHRTSLDKGAASGTGRPSVHDQPTVTSMPGAGFAPPAGGTPPGGTAPGGPGPFDAMGSAVPPPPVAPTGPGAPGGYGYPGYPTGGYGWPGMPMQRQNGMGVAAMVLGILACCLFCLYGVVSVVLGILAIVFGIKGRQKAEQGMADNHGQAQAGLTMGIIGLVLGVAVIVLIAIGVTAAINSVPDDWEDEGSYGAHRPVATAPALR</sequence>
<keyword evidence="5" id="KW-1185">Reference proteome</keyword>
<keyword evidence="2" id="KW-0472">Membrane</keyword>
<feature type="transmembrane region" description="Helical" evidence="2">
    <location>
        <begin position="140"/>
        <end position="172"/>
    </location>
</feature>
<proteinExistence type="predicted"/>
<reference evidence="4" key="1">
    <citation type="submission" date="2009-02" db="EMBL/GenBank/DDBJ databases">
        <title>Annotation of Streptomyces griseoflavus strain Tu4000.</title>
        <authorList>
            <consortium name="The Broad Institute Genome Sequencing Platform"/>
            <consortium name="Broad Institute Microbial Sequencing Center"/>
            <person name="Fischbach M."/>
            <person name="Godfrey P."/>
            <person name="Ward D."/>
            <person name="Young S."/>
            <person name="Zeng Q."/>
            <person name="Koehrsen M."/>
            <person name="Alvarado L."/>
            <person name="Berlin A.M."/>
            <person name="Bochicchio J."/>
            <person name="Borenstein D."/>
            <person name="Chapman S.B."/>
            <person name="Chen Z."/>
            <person name="Engels R."/>
            <person name="Freedman E."/>
            <person name="Gellesch M."/>
            <person name="Goldberg J."/>
            <person name="Griggs A."/>
            <person name="Gujja S."/>
            <person name="Heilman E.R."/>
            <person name="Heiman D.I."/>
            <person name="Hepburn T.A."/>
            <person name="Howarth C."/>
            <person name="Jen D."/>
            <person name="Larson L."/>
            <person name="Lewis B."/>
            <person name="Mehta T."/>
            <person name="Park D."/>
            <person name="Pearson M."/>
            <person name="Richards J."/>
            <person name="Roberts A."/>
            <person name="Saif S."/>
            <person name="Shea T.D."/>
            <person name="Shenoy N."/>
            <person name="Sisk P."/>
            <person name="Stolte C."/>
            <person name="Sykes S.N."/>
            <person name="Thomson T."/>
            <person name="Walk T."/>
            <person name="White J."/>
            <person name="Yandava C."/>
            <person name="Straight P."/>
            <person name="Clardy J."/>
            <person name="Hung D."/>
            <person name="Kolter R."/>
            <person name="Mekalanos J."/>
            <person name="Walker S."/>
            <person name="Walsh C.T."/>
            <person name="Wieland-Brown L.C."/>
            <person name="Haas B."/>
            <person name="Nusbaum C."/>
            <person name="Birren B."/>
        </authorList>
    </citation>
    <scope>NUCLEOTIDE SEQUENCE [LARGE SCALE GENOMIC DNA]</scope>
    <source>
        <strain evidence="4">Tu4000</strain>
    </source>
</reference>
<accession>D9XXF7</accession>
<organism evidence="4 5">
    <name type="scientific">Streptomyces griseoflavus Tu4000</name>
    <dbReference type="NCBI Taxonomy" id="467200"/>
    <lineage>
        <taxon>Bacteria</taxon>
        <taxon>Bacillati</taxon>
        <taxon>Actinomycetota</taxon>
        <taxon>Actinomycetes</taxon>
        <taxon>Kitasatosporales</taxon>
        <taxon>Streptomycetaceae</taxon>
        <taxon>Streptomyces</taxon>
    </lineage>
</organism>
<dbReference type="eggNOG" id="ENOG5033A46">
    <property type="taxonomic scope" value="Bacteria"/>
</dbReference>
<dbReference type="InterPro" id="IPR025241">
    <property type="entry name" value="DUF4190"/>
</dbReference>
<gene>
    <name evidence="4" type="ORF">SSRG_01623</name>
</gene>
<dbReference type="Pfam" id="PF13828">
    <property type="entry name" value="DUF4190"/>
    <property type="match status" value="1"/>
</dbReference>
<evidence type="ECO:0000256" key="2">
    <source>
        <dbReference type="SAM" id="Phobius"/>
    </source>
</evidence>
<evidence type="ECO:0000259" key="3">
    <source>
        <dbReference type="Pfam" id="PF13828"/>
    </source>
</evidence>
<keyword evidence="2" id="KW-0812">Transmembrane</keyword>
<feature type="transmembrane region" description="Helical" evidence="2">
    <location>
        <begin position="192"/>
        <end position="218"/>
    </location>
</feature>
<name>D9XXF7_9ACTN</name>
<evidence type="ECO:0000256" key="1">
    <source>
        <dbReference type="SAM" id="MobiDB-lite"/>
    </source>
</evidence>
<keyword evidence="2" id="KW-1133">Transmembrane helix</keyword>
<dbReference type="Proteomes" id="UP000002968">
    <property type="component" value="Unassembled WGS sequence"/>
</dbReference>
<protein>
    <submittedName>
        <fullName evidence="4">Integral membrane protein</fullName>
    </submittedName>
</protein>
<dbReference type="EMBL" id="GG657758">
    <property type="protein sequence ID" value="EFL38819.1"/>
    <property type="molecule type" value="Genomic_DNA"/>
</dbReference>